<dbReference type="RefSeq" id="WP_046229734.1">
    <property type="nucleotide sequence ID" value="NZ_FONN01000055.1"/>
</dbReference>
<protein>
    <submittedName>
        <fullName evidence="2">Uncharacterized protein</fullName>
    </submittedName>
</protein>
<accession>A0A1I2J9I2</accession>
<keyword evidence="3" id="KW-1185">Reference proteome</keyword>
<keyword evidence="1" id="KW-1133">Transmembrane helix</keyword>
<dbReference type="PROSITE" id="PS51257">
    <property type="entry name" value="PROKAR_LIPOPROTEIN"/>
    <property type="match status" value="1"/>
</dbReference>
<dbReference type="Proteomes" id="UP000183410">
    <property type="component" value="Unassembled WGS sequence"/>
</dbReference>
<dbReference type="EMBL" id="FONN01000055">
    <property type="protein sequence ID" value="SFF49361.1"/>
    <property type="molecule type" value="Genomic_DNA"/>
</dbReference>
<gene>
    <name evidence="2" type="ORF">SAMN04487969_1558</name>
</gene>
<keyword evidence="1" id="KW-0472">Membrane</keyword>
<dbReference type="AlphaFoldDB" id="A0A1I2J9I2"/>
<name>A0A1I2J9I2_9BACL</name>
<reference evidence="3" key="1">
    <citation type="submission" date="2016-10" db="EMBL/GenBank/DDBJ databases">
        <authorList>
            <person name="Varghese N."/>
            <person name="Submissions S."/>
        </authorList>
    </citation>
    <scope>NUCLEOTIDE SEQUENCE [LARGE SCALE GENOMIC DNA]</scope>
    <source>
        <strain evidence="3">CGMCC 1.10223</strain>
    </source>
</reference>
<evidence type="ECO:0000256" key="1">
    <source>
        <dbReference type="SAM" id="Phobius"/>
    </source>
</evidence>
<feature type="transmembrane region" description="Helical" evidence="1">
    <location>
        <begin position="38"/>
        <end position="63"/>
    </location>
</feature>
<evidence type="ECO:0000313" key="2">
    <source>
        <dbReference type="EMBL" id="SFF49361.1"/>
    </source>
</evidence>
<proteinExistence type="predicted"/>
<organism evidence="2 3">
    <name type="scientific">Paenibacillus algorifonticola</name>
    <dbReference type="NCBI Taxonomy" id="684063"/>
    <lineage>
        <taxon>Bacteria</taxon>
        <taxon>Bacillati</taxon>
        <taxon>Bacillota</taxon>
        <taxon>Bacilli</taxon>
        <taxon>Bacillales</taxon>
        <taxon>Paenibacillaceae</taxon>
        <taxon>Paenibacillus</taxon>
    </lineage>
</organism>
<feature type="transmembrane region" description="Helical" evidence="1">
    <location>
        <begin position="7"/>
        <end position="26"/>
    </location>
</feature>
<keyword evidence="1" id="KW-0812">Transmembrane</keyword>
<sequence length="86" mass="10061">MKKKIQYGAIIISACCFVYLFIMQVLKVKGIFTNVEKFTLMPLLIAVVLLVALLCHGGLYVLIMDRKEMRHVVVDDDEWWTKWDRV</sequence>
<evidence type="ECO:0000313" key="3">
    <source>
        <dbReference type="Proteomes" id="UP000183410"/>
    </source>
</evidence>